<protein>
    <submittedName>
        <fullName evidence="1">Uncharacterized protein</fullName>
    </submittedName>
</protein>
<sequence length="231" mass="25952">MDATKNFILHGLANFGLSDLPGRPYDSAFELLASPPARKRLIMMGLNGSSVDAHMTNYLSVINDYEFPYVSNVQSGTEGAWGITHLAKRLQQIPAQLDYNWQDVVYTNALMMCSVNAASLKNEAFKLNQTLEDLVKNSMGFFENVTLPLCNPDMIIAYSNGLSSLSAASLLFKHFGDKNTLKYSHPKGYYTTFAFLAKFKDRSIPVICIRHMSRFKPQQDYIKTAISLMEH</sequence>
<evidence type="ECO:0000313" key="1">
    <source>
        <dbReference type="EMBL" id="WAT00033.1"/>
    </source>
</evidence>
<dbReference type="Proteomes" id="UP001164712">
    <property type="component" value="Chromosome"/>
</dbReference>
<accession>A0ABY7HKW8</accession>
<name>A0ABY7HKW8_9GAMM</name>
<gene>
    <name evidence="1" type="ORF">O1V66_13495</name>
</gene>
<dbReference type="EMBL" id="CP114058">
    <property type="protein sequence ID" value="WAT00033.1"/>
    <property type="molecule type" value="Genomic_DNA"/>
</dbReference>
<proteinExistence type="predicted"/>
<reference evidence="1" key="1">
    <citation type="submission" date="2022-12" db="EMBL/GenBank/DDBJ databases">
        <title>Complete genome sequence of an Australian strain of Rouxiella badensis DAR84756 and resolution of the R. badensis DSM100043 and R. chamberiensis DSM28324 genomes.</title>
        <authorList>
            <person name="Paul S."/>
            <person name="Anderson P.J."/>
            <person name="Maynard G."/>
            <person name="Dyall-Smith M."/>
            <person name="Kudinha T."/>
        </authorList>
    </citation>
    <scope>NUCLEOTIDE SEQUENCE</scope>
    <source>
        <strain evidence="1">DSM 28324</strain>
    </source>
</reference>
<dbReference type="RefSeq" id="WP_045045961.1">
    <property type="nucleotide sequence ID" value="NZ_CP114058.1"/>
</dbReference>
<organism evidence="1 2">
    <name type="scientific">Rouxiella chamberiensis</name>
    <dbReference type="NCBI Taxonomy" id="1513468"/>
    <lineage>
        <taxon>Bacteria</taxon>
        <taxon>Pseudomonadati</taxon>
        <taxon>Pseudomonadota</taxon>
        <taxon>Gammaproteobacteria</taxon>
        <taxon>Enterobacterales</taxon>
        <taxon>Yersiniaceae</taxon>
        <taxon>Rouxiella</taxon>
    </lineage>
</organism>
<evidence type="ECO:0000313" key="2">
    <source>
        <dbReference type="Proteomes" id="UP001164712"/>
    </source>
</evidence>
<keyword evidence="2" id="KW-1185">Reference proteome</keyword>